<dbReference type="InParanoid" id="A0A2S8SUT4"/>
<keyword evidence="8" id="KW-0902">Two-component regulatory system</keyword>
<evidence type="ECO:0000256" key="8">
    <source>
        <dbReference type="ARBA" id="ARBA00023012"/>
    </source>
</evidence>
<dbReference type="Proteomes" id="UP000237684">
    <property type="component" value="Unassembled WGS sequence"/>
</dbReference>
<dbReference type="Gene3D" id="1.10.287.130">
    <property type="match status" value="1"/>
</dbReference>
<keyword evidence="7" id="KW-0067">ATP-binding</keyword>
<keyword evidence="11" id="KW-1185">Reference proteome</keyword>
<dbReference type="PANTHER" id="PTHR43065:SF46">
    <property type="entry name" value="C4-DICARBOXYLATE TRANSPORT SENSOR PROTEIN DCTB"/>
    <property type="match status" value="1"/>
</dbReference>
<dbReference type="EMBL" id="NIGF01000004">
    <property type="protein sequence ID" value="PQV64557.1"/>
    <property type="molecule type" value="Genomic_DNA"/>
</dbReference>
<dbReference type="Pfam" id="PF00512">
    <property type="entry name" value="HisKA"/>
    <property type="match status" value="1"/>
</dbReference>
<proteinExistence type="predicted"/>
<keyword evidence="6 10" id="KW-0418">Kinase</keyword>
<dbReference type="InterPro" id="IPR003594">
    <property type="entry name" value="HATPase_dom"/>
</dbReference>
<keyword evidence="3" id="KW-0597">Phosphoprotein</keyword>
<dbReference type="PANTHER" id="PTHR43065">
    <property type="entry name" value="SENSOR HISTIDINE KINASE"/>
    <property type="match status" value="1"/>
</dbReference>
<keyword evidence="5" id="KW-0547">Nucleotide-binding</keyword>
<evidence type="ECO:0000313" key="10">
    <source>
        <dbReference type="EMBL" id="PQV64557.1"/>
    </source>
</evidence>
<evidence type="ECO:0000256" key="1">
    <source>
        <dbReference type="ARBA" id="ARBA00000085"/>
    </source>
</evidence>
<sequence length="244" mass="26483">MSPSASYIDVNALMRGLVHELRNPLSAILTAASLLQSDQELDEESVMLIDVVQKESRRMNRILTEFSSFVKPPTSHPEPFDITKTLRDLTREMQKEGALGSHIELRDELPTQLMVFADPIQSYQALQHIFTNAAQAMENGGTLALHTQNEGENAVIILEDNGAGLSESALERAFQPFFSTKATATGLGLSIAGGLLRASGGGILVENRDLPHGLPRDSSQVQSHGARVRVHLPRAENAANPNSP</sequence>
<accession>A0A2S8SUT4</accession>
<evidence type="ECO:0000256" key="5">
    <source>
        <dbReference type="ARBA" id="ARBA00022741"/>
    </source>
</evidence>
<dbReference type="CDD" id="cd00082">
    <property type="entry name" value="HisKA"/>
    <property type="match status" value="1"/>
</dbReference>
<evidence type="ECO:0000256" key="6">
    <source>
        <dbReference type="ARBA" id="ARBA00022777"/>
    </source>
</evidence>
<dbReference type="GO" id="GO:0005524">
    <property type="term" value="F:ATP binding"/>
    <property type="evidence" value="ECO:0007669"/>
    <property type="project" value="UniProtKB-KW"/>
</dbReference>
<dbReference type="EC" id="2.7.13.3" evidence="2"/>
<name>A0A2S8SUT4_9BACT</name>
<dbReference type="PRINTS" id="PR00344">
    <property type="entry name" value="BCTRLSENSOR"/>
</dbReference>
<evidence type="ECO:0000256" key="7">
    <source>
        <dbReference type="ARBA" id="ARBA00022840"/>
    </source>
</evidence>
<dbReference type="SMART" id="SM00388">
    <property type="entry name" value="HisKA"/>
    <property type="match status" value="1"/>
</dbReference>
<dbReference type="RefSeq" id="WP_105482936.1">
    <property type="nucleotide sequence ID" value="NZ_NIGF01000004.1"/>
</dbReference>
<dbReference type="GO" id="GO:0000155">
    <property type="term" value="F:phosphorelay sensor kinase activity"/>
    <property type="evidence" value="ECO:0007669"/>
    <property type="project" value="InterPro"/>
</dbReference>
<feature type="domain" description="Histidine kinase" evidence="9">
    <location>
        <begin position="16"/>
        <end position="236"/>
    </location>
</feature>
<evidence type="ECO:0000256" key="4">
    <source>
        <dbReference type="ARBA" id="ARBA00022679"/>
    </source>
</evidence>
<dbReference type="PROSITE" id="PS50109">
    <property type="entry name" value="HIS_KIN"/>
    <property type="match status" value="1"/>
</dbReference>
<keyword evidence="4" id="KW-0808">Transferase</keyword>
<organism evidence="10 11">
    <name type="scientific">Abditibacterium utsteinense</name>
    <dbReference type="NCBI Taxonomy" id="1960156"/>
    <lineage>
        <taxon>Bacteria</taxon>
        <taxon>Pseudomonadati</taxon>
        <taxon>Abditibacteriota</taxon>
        <taxon>Abditibacteriia</taxon>
        <taxon>Abditibacteriales</taxon>
        <taxon>Abditibacteriaceae</taxon>
        <taxon>Abditibacterium</taxon>
    </lineage>
</organism>
<comment type="caution">
    <text evidence="10">The sequence shown here is derived from an EMBL/GenBank/DDBJ whole genome shotgun (WGS) entry which is preliminary data.</text>
</comment>
<dbReference type="SUPFAM" id="SSF47384">
    <property type="entry name" value="Homodimeric domain of signal transducing histidine kinase"/>
    <property type="match status" value="1"/>
</dbReference>
<dbReference type="SMART" id="SM00387">
    <property type="entry name" value="HATPase_c"/>
    <property type="match status" value="1"/>
</dbReference>
<protein>
    <recommendedName>
        <fullName evidence="2">histidine kinase</fullName>
        <ecNumber evidence="2">2.7.13.3</ecNumber>
    </recommendedName>
</protein>
<reference evidence="10 11" key="1">
    <citation type="journal article" date="2018" name="Syst. Appl. Microbiol.">
        <title>Abditibacterium utsteinense sp. nov., the first cultivated member of candidate phylum FBP, isolated from ice-free Antarctic soil samples.</title>
        <authorList>
            <person name="Tahon G."/>
            <person name="Tytgat B."/>
            <person name="Lebbe L."/>
            <person name="Carlier A."/>
            <person name="Willems A."/>
        </authorList>
    </citation>
    <scope>NUCLEOTIDE SEQUENCE [LARGE SCALE GENOMIC DNA]</scope>
    <source>
        <strain evidence="10 11">LMG 29911</strain>
    </source>
</reference>
<dbReference type="InterPro" id="IPR036097">
    <property type="entry name" value="HisK_dim/P_sf"/>
</dbReference>
<evidence type="ECO:0000256" key="3">
    <source>
        <dbReference type="ARBA" id="ARBA00022553"/>
    </source>
</evidence>
<dbReference type="OrthoDB" id="9815750at2"/>
<comment type="catalytic activity">
    <reaction evidence="1">
        <text>ATP + protein L-histidine = ADP + protein N-phospho-L-histidine.</text>
        <dbReference type="EC" id="2.7.13.3"/>
    </reaction>
</comment>
<dbReference type="InterPro" id="IPR005467">
    <property type="entry name" value="His_kinase_dom"/>
</dbReference>
<dbReference type="SUPFAM" id="SSF55874">
    <property type="entry name" value="ATPase domain of HSP90 chaperone/DNA topoisomerase II/histidine kinase"/>
    <property type="match status" value="1"/>
</dbReference>
<evidence type="ECO:0000259" key="9">
    <source>
        <dbReference type="PROSITE" id="PS50109"/>
    </source>
</evidence>
<dbReference type="InterPro" id="IPR004358">
    <property type="entry name" value="Sig_transdc_His_kin-like_C"/>
</dbReference>
<dbReference type="Gene3D" id="3.30.565.10">
    <property type="entry name" value="Histidine kinase-like ATPase, C-terminal domain"/>
    <property type="match status" value="1"/>
</dbReference>
<dbReference type="InterPro" id="IPR036890">
    <property type="entry name" value="HATPase_C_sf"/>
</dbReference>
<gene>
    <name evidence="10" type="ORF">B1R32_10450</name>
</gene>
<evidence type="ECO:0000256" key="2">
    <source>
        <dbReference type="ARBA" id="ARBA00012438"/>
    </source>
</evidence>
<evidence type="ECO:0000313" key="11">
    <source>
        <dbReference type="Proteomes" id="UP000237684"/>
    </source>
</evidence>
<dbReference type="AlphaFoldDB" id="A0A2S8SUT4"/>
<dbReference type="InterPro" id="IPR003661">
    <property type="entry name" value="HisK_dim/P_dom"/>
</dbReference>
<dbReference type="Pfam" id="PF02518">
    <property type="entry name" value="HATPase_c"/>
    <property type="match status" value="1"/>
</dbReference>